<dbReference type="InParanoid" id="A0A1H9L199"/>
<keyword evidence="1" id="KW-0732">Signal</keyword>
<proteinExistence type="predicted"/>
<name>A0A1H9L199_9BACT</name>
<dbReference type="AlphaFoldDB" id="A0A1H9L199"/>
<dbReference type="STRING" id="478744.SAMN05444359_12275"/>
<sequence>MKFYLFLLPLVLLNACAGNNFDESSFPPDQISAEMSFKRLADHGDLEPVLREGQLVDGWQFQVSSYSKVAVLNQDPVITYSLKDRSGIDYKVTSVTSPDVIKKIENGSYGFGRGRVLTVDRDLVAGEIQAELLLSDWTPRQD</sequence>
<dbReference type="EMBL" id="FOFB01000022">
    <property type="protein sequence ID" value="SER05039.1"/>
    <property type="molecule type" value="Genomic_DNA"/>
</dbReference>
<reference evidence="3" key="1">
    <citation type="submission" date="2016-10" db="EMBL/GenBank/DDBJ databases">
        <authorList>
            <person name="Varghese N."/>
            <person name="Submissions S."/>
        </authorList>
    </citation>
    <scope>NUCLEOTIDE SEQUENCE [LARGE SCALE GENOMIC DNA]</scope>
    <source>
        <strain evidence="3">DSM 24740</strain>
    </source>
</reference>
<dbReference type="RefSeq" id="WP_090171275.1">
    <property type="nucleotide sequence ID" value="NZ_FOFB01000022.1"/>
</dbReference>
<evidence type="ECO:0000313" key="2">
    <source>
        <dbReference type="EMBL" id="SER05039.1"/>
    </source>
</evidence>
<feature type="signal peptide" evidence="1">
    <location>
        <begin position="1"/>
        <end position="17"/>
    </location>
</feature>
<evidence type="ECO:0000313" key="3">
    <source>
        <dbReference type="Proteomes" id="UP000199021"/>
    </source>
</evidence>
<evidence type="ECO:0000256" key="1">
    <source>
        <dbReference type="SAM" id="SignalP"/>
    </source>
</evidence>
<keyword evidence="3" id="KW-1185">Reference proteome</keyword>
<gene>
    <name evidence="2" type="ORF">SAMN05444359_12275</name>
</gene>
<dbReference type="OrthoDB" id="1494564at2"/>
<feature type="chain" id="PRO_5011617351" evidence="1">
    <location>
        <begin position="18"/>
        <end position="142"/>
    </location>
</feature>
<protein>
    <submittedName>
        <fullName evidence="2">Uncharacterized protein</fullName>
    </submittedName>
</protein>
<organism evidence="2 3">
    <name type="scientific">Neolewinella agarilytica</name>
    <dbReference type="NCBI Taxonomy" id="478744"/>
    <lineage>
        <taxon>Bacteria</taxon>
        <taxon>Pseudomonadati</taxon>
        <taxon>Bacteroidota</taxon>
        <taxon>Saprospiria</taxon>
        <taxon>Saprospirales</taxon>
        <taxon>Lewinellaceae</taxon>
        <taxon>Neolewinella</taxon>
    </lineage>
</organism>
<dbReference type="Proteomes" id="UP000199021">
    <property type="component" value="Unassembled WGS sequence"/>
</dbReference>
<accession>A0A1H9L199</accession>